<dbReference type="InterPro" id="IPR029063">
    <property type="entry name" value="SAM-dependent_MTases_sf"/>
</dbReference>
<evidence type="ECO:0000256" key="6">
    <source>
        <dbReference type="ARBA" id="ARBA00023125"/>
    </source>
</evidence>
<reference evidence="11" key="1">
    <citation type="submission" date="2022-12" db="EMBL/GenBank/DDBJ databases">
        <title>Reference genome sequencing for broad-spectrum identification of bacterial and archaeal isolates by mass spectrometry.</title>
        <authorList>
            <person name="Sekiguchi Y."/>
            <person name="Tourlousse D.M."/>
        </authorList>
    </citation>
    <scope>NUCLEOTIDE SEQUENCE</scope>
    <source>
        <strain evidence="11">TSL-P1</strain>
    </source>
</reference>
<evidence type="ECO:0000256" key="7">
    <source>
        <dbReference type="ARBA" id="ARBA00049120"/>
    </source>
</evidence>
<dbReference type="PANTHER" id="PTHR13370:SF3">
    <property type="entry name" value="TRNA (GUANINE(10)-N2)-METHYLTRANSFERASE HOMOLOG"/>
    <property type="match status" value="1"/>
</dbReference>
<evidence type="ECO:0000259" key="10">
    <source>
        <dbReference type="Pfam" id="PF01555"/>
    </source>
</evidence>
<evidence type="ECO:0000259" key="9">
    <source>
        <dbReference type="Pfam" id="PF00565"/>
    </source>
</evidence>
<dbReference type="InterPro" id="IPR035437">
    <property type="entry name" value="SNase_OB-fold_sf"/>
</dbReference>
<dbReference type="FunFam" id="3.40.50.150:FF:001222">
    <property type="entry name" value="Methyltransferase"/>
    <property type="match status" value="1"/>
</dbReference>
<keyword evidence="6" id="KW-0238">DNA-binding</keyword>
<dbReference type="Gene3D" id="2.40.50.90">
    <property type="match status" value="1"/>
</dbReference>
<dbReference type="GO" id="GO:0008170">
    <property type="term" value="F:N-methyltransferase activity"/>
    <property type="evidence" value="ECO:0007669"/>
    <property type="project" value="InterPro"/>
</dbReference>
<dbReference type="SUPFAM" id="SSF50199">
    <property type="entry name" value="Staphylococcal nuclease"/>
    <property type="match status" value="1"/>
</dbReference>
<sequence>MKTYHKIIIGDSRWMKEVADESVHLIVTSPPYWQLKDYGKGSQIGFNDTYEDYINNLNLVWRECHRVLHKGCRLCINIGDQFARSVYYGRYKVIPIRTEIIKFCEAIGFDYMGAIIWQKVTTCNTTGGATVMGSYPYPRNGILRLDYEFILIFKKYGNPPKVSKEIKEKSKLTDEEWKQYFTGHWNFPGEKQDKHLAMFPEELPKRVIKMFSFIGETVLDPFLGSGTTSLAARKLNRNSVGYEINEEFLAIIKEKLGITQDSVSQDQDFVLSTLFQENDANFEIIIQEKPTVNFKEEIEKLPYIFKDPVKFERKVDPKKLKFGSKIDNSSYERETYFTIKKIISPEVLILNNGLKIKLLGVKENPQKKEEAIQFLREKTKGQKVFIKFDNIKFDEENNLLCYLYLWNKTFLNAHLIKNGLVDVDRNLNYKYKTKFLSLQREIIRVG</sequence>
<dbReference type="InterPro" id="IPR001091">
    <property type="entry name" value="RM_Methyltransferase"/>
</dbReference>
<dbReference type="GO" id="GO:0005737">
    <property type="term" value="C:cytoplasm"/>
    <property type="evidence" value="ECO:0007669"/>
    <property type="project" value="TreeGrafter"/>
</dbReference>
<keyword evidence="12" id="KW-1185">Reference proteome</keyword>
<keyword evidence="2 11" id="KW-0489">Methyltransferase</keyword>
<dbReference type="InterPro" id="IPR016071">
    <property type="entry name" value="Staphylococal_nuclease_OB-fold"/>
</dbReference>
<evidence type="ECO:0000313" key="12">
    <source>
        <dbReference type="Proteomes" id="UP001144297"/>
    </source>
</evidence>
<dbReference type="InterPro" id="IPR002941">
    <property type="entry name" value="DNA_methylase_N4/N6"/>
</dbReference>
<dbReference type="Pfam" id="PF00565">
    <property type="entry name" value="SNase"/>
    <property type="match status" value="1"/>
</dbReference>
<keyword evidence="5" id="KW-0680">Restriction system</keyword>
<feature type="domain" description="DNA methylase N-4/N-6" evidence="10">
    <location>
        <begin position="23"/>
        <end position="254"/>
    </location>
</feature>
<gene>
    <name evidence="11" type="ORF">TISLANDTSLP1_18110</name>
</gene>
<dbReference type="GO" id="GO:0009307">
    <property type="term" value="P:DNA restriction-modification system"/>
    <property type="evidence" value="ECO:0007669"/>
    <property type="project" value="UniProtKB-KW"/>
</dbReference>
<dbReference type="SUPFAM" id="SSF53335">
    <property type="entry name" value="S-adenosyl-L-methionine-dependent methyltransferases"/>
    <property type="match status" value="1"/>
</dbReference>
<evidence type="ECO:0000256" key="3">
    <source>
        <dbReference type="ARBA" id="ARBA00022679"/>
    </source>
</evidence>
<evidence type="ECO:0000313" key="11">
    <source>
        <dbReference type="EMBL" id="GLI54118.1"/>
    </source>
</evidence>
<dbReference type="InterPro" id="IPR017985">
    <property type="entry name" value="MeTrfase_CN4_CS"/>
</dbReference>
<feature type="domain" description="TNase-like" evidence="9">
    <location>
        <begin position="369"/>
        <end position="440"/>
    </location>
</feature>
<dbReference type="AlphaFoldDB" id="A0A9W6GHF8"/>
<dbReference type="PANTHER" id="PTHR13370">
    <property type="entry name" value="RNA METHYLASE-RELATED"/>
    <property type="match status" value="1"/>
</dbReference>
<comment type="similarity">
    <text evidence="1">Belongs to the N(4)/N(6)-methyltransferase family. N(4) subfamily.</text>
</comment>
<protein>
    <recommendedName>
        <fullName evidence="8">Methyltransferase</fullName>
        <ecNumber evidence="8">2.1.1.-</ecNumber>
    </recommendedName>
</protein>
<comment type="catalytic activity">
    <reaction evidence="7">
        <text>a 2'-deoxycytidine in DNA + S-adenosyl-L-methionine = an N(4)-methyl-2'-deoxycytidine in DNA + S-adenosyl-L-homocysteine + H(+)</text>
        <dbReference type="Rhea" id="RHEA:16857"/>
        <dbReference type="Rhea" id="RHEA-COMP:11369"/>
        <dbReference type="Rhea" id="RHEA-COMP:13674"/>
        <dbReference type="ChEBI" id="CHEBI:15378"/>
        <dbReference type="ChEBI" id="CHEBI:57856"/>
        <dbReference type="ChEBI" id="CHEBI:59789"/>
        <dbReference type="ChEBI" id="CHEBI:85452"/>
        <dbReference type="ChEBI" id="CHEBI:137933"/>
        <dbReference type="EC" id="2.1.1.113"/>
    </reaction>
</comment>
<dbReference type="GO" id="GO:0009007">
    <property type="term" value="F:site-specific DNA-methyltransferase (adenine-specific) activity"/>
    <property type="evidence" value="ECO:0007669"/>
    <property type="project" value="TreeGrafter"/>
</dbReference>
<dbReference type="GO" id="GO:0003677">
    <property type="term" value="F:DNA binding"/>
    <property type="evidence" value="ECO:0007669"/>
    <property type="project" value="UniProtKB-KW"/>
</dbReference>
<evidence type="ECO:0000256" key="1">
    <source>
        <dbReference type="ARBA" id="ARBA00010203"/>
    </source>
</evidence>
<dbReference type="EC" id="2.1.1.-" evidence="8"/>
<name>A0A9W6GHF8_9BACT</name>
<organism evidence="11 12">
    <name type="scientific">Thermodesulfovibrio yellowstonii</name>
    <dbReference type="NCBI Taxonomy" id="28262"/>
    <lineage>
        <taxon>Bacteria</taxon>
        <taxon>Pseudomonadati</taxon>
        <taxon>Nitrospirota</taxon>
        <taxon>Thermodesulfovibrionia</taxon>
        <taxon>Thermodesulfovibrionales</taxon>
        <taxon>Thermodesulfovibrionaceae</taxon>
        <taxon>Thermodesulfovibrio</taxon>
    </lineage>
</organism>
<keyword evidence="3" id="KW-0808">Transferase</keyword>
<evidence type="ECO:0000256" key="2">
    <source>
        <dbReference type="ARBA" id="ARBA00022603"/>
    </source>
</evidence>
<dbReference type="PRINTS" id="PR00508">
    <property type="entry name" value="S21N4MTFRASE"/>
</dbReference>
<dbReference type="PROSITE" id="PS00093">
    <property type="entry name" value="N4_MTASE"/>
    <property type="match status" value="1"/>
</dbReference>
<accession>A0A9W6GHF8</accession>
<evidence type="ECO:0000256" key="4">
    <source>
        <dbReference type="ARBA" id="ARBA00022691"/>
    </source>
</evidence>
<evidence type="ECO:0000256" key="5">
    <source>
        <dbReference type="ARBA" id="ARBA00022747"/>
    </source>
</evidence>
<dbReference type="Proteomes" id="UP001144297">
    <property type="component" value="Unassembled WGS sequence"/>
</dbReference>
<comment type="caution">
    <text evidence="11">The sequence shown here is derived from an EMBL/GenBank/DDBJ whole genome shotgun (WGS) entry which is preliminary data.</text>
</comment>
<dbReference type="Gene3D" id="3.40.50.150">
    <property type="entry name" value="Vaccinia Virus protein VP39"/>
    <property type="match status" value="1"/>
</dbReference>
<dbReference type="Pfam" id="PF01555">
    <property type="entry name" value="N6_N4_Mtase"/>
    <property type="match status" value="1"/>
</dbReference>
<dbReference type="EMBL" id="BSDX01000001">
    <property type="protein sequence ID" value="GLI54118.1"/>
    <property type="molecule type" value="Genomic_DNA"/>
</dbReference>
<keyword evidence="4" id="KW-0949">S-adenosyl-L-methionine</keyword>
<dbReference type="GO" id="GO:0032259">
    <property type="term" value="P:methylation"/>
    <property type="evidence" value="ECO:0007669"/>
    <property type="project" value="UniProtKB-KW"/>
</dbReference>
<dbReference type="GO" id="GO:0015667">
    <property type="term" value="F:site-specific DNA-methyltransferase (cytosine-N4-specific) activity"/>
    <property type="evidence" value="ECO:0007669"/>
    <property type="project" value="UniProtKB-EC"/>
</dbReference>
<proteinExistence type="inferred from homology"/>
<evidence type="ECO:0000256" key="8">
    <source>
        <dbReference type="RuleBase" id="RU362026"/>
    </source>
</evidence>